<dbReference type="FunCoup" id="G0VAW7">
    <property type="interactions" value="317"/>
</dbReference>
<dbReference type="GO" id="GO:0030466">
    <property type="term" value="P:silent mating-type cassette heterochromatin formation"/>
    <property type="evidence" value="ECO:0007669"/>
    <property type="project" value="EnsemblFungi"/>
</dbReference>
<dbReference type="OMA" id="NPHEIRE"/>
<dbReference type="GO" id="GO:0034399">
    <property type="term" value="C:nuclear periphery"/>
    <property type="evidence" value="ECO:0007669"/>
    <property type="project" value="EnsemblFungi"/>
</dbReference>
<dbReference type="GO" id="GO:0000781">
    <property type="term" value="C:chromosome, telomeric region"/>
    <property type="evidence" value="ECO:0007669"/>
    <property type="project" value="GOC"/>
</dbReference>
<comment type="subcellular location">
    <subcellularLocation>
        <location evidence="1">Nucleus</location>
    </subcellularLocation>
</comment>
<feature type="compositionally biased region" description="Basic residues" evidence="5">
    <location>
        <begin position="982"/>
        <end position="994"/>
    </location>
</feature>
<dbReference type="PANTHER" id="PTHR14396:SF10">
    <property type="entry name" value="CLASPIN"/>
    <property type="match status" value="1"/>
</dbReference>
<feature type="region of interest" description="Disordered" evidence="5">
    <location>
        <begin position="831"/>
        <end position="851"/>
    </location>
</feature>
<feature type="compositionally biased region" description="Acidic residues" evidence="5">
    <location>
        <begin position="507"/>
        <end position="517"/>
    </location>
</feature>
<dbReference type="OrthoDB" id="2130597at2759"/>
<dbReference type="GO" id="GO:0050821">
    <property type="term" value="P:protein stabilization"/>
    <property type="evidence" value="ECO:0007669"/>
    <property type="project" value="EnsemblFungi"/>
</dbReference>
<dbReference type="AlphaFoldDB" id="G0VAW7"/>
<evidence type="ECO:0000256" key="2">
    <source>
        <dbReference type="ARBA" id="ARBA00022553"/>
    </source>
</evidence>
<keyword evidence="2" id="KW-0597">Phosphoprotein</keyword>
<dbReference type="GO" id="GO:0031573">
    <property type="term" value="P:mitotic intra-S DNA damage checkpoint signaling"/>
    <property type="evidence" value="ECO:0007669"/>
    <property type="project" value="EnsemblFungi"/>
</dbReference>
<dbReference type="GO" id="GO:0031297">
    <property type="term" value="P:replication fork processing"/>
    <property type="evidence" value="ECO:0007669"/>
    <property type="project" value="EnsemblFungi"/>
</dbReference>
<reference key="2">
    <citation type="submission" date="2011-08" db="EMBL/GenBank/DDBJ databases">
        <title>Genome sequence of Naumovozyma castellii.</title>
        <authorList>
            <person name="Gordon J.L."/>
            <person name="Armisen D."/>
            <person name="Proux-Wera E."/>
            <person name="OhEigeartaigh S.S."/>
            <person name="Byrne K.P."/>
            <person name="Wolfe K.H."/>
        </authorList>
    </citation>
    <scope>NUCLEOTIDE SEQUENCE</scope>
    <source>
        <strain>Type strain:CBS 4309</strain>
    </source>
</reference>
<dbReference type="eggNOG" id="ENOG502QSP5">
    <property type="taxonomic scope" value="Eukaryota"/>
</dbReference>
<feature type="compositionally biased region" description="Polar residues" evidence="5">
    <location>
        <begin position="614"/>
        <end position="624"/>
    </location>
</feature>
<dbReference type="GO" id="GO:0043570">
    <property type="term" value="P:maintenance of DNA repeat elements"/>
    <property type="evidence" value="ECO:0007669"/>
    <property type="project" value="EnsemblFungi"/>
</dbReference>
<accession>G0VAW7</accession>
<dbReference type="PANTHER" id="PTHR14396">
    <property type="entry name" value="CLASPIN"/>
    <property type="match status" value="1"/>
</dbReference>
<evidence type="ECO:0000313" key="7">
    <source>
        <dbReference type="EMBL" id="CCC68995.1"/>
    </source>
</evidence>
<dbReference type="GO" id="GO:0000723">
    <property type="term" value="P:telomere maintenance"/>
    <property type="evidence" value="ECO:0007669"/>
    <property type="project" value="EnsemblFungi"/>
</dbReference>
<dbReference type="GO" id="GO:0031509">
    <property type="term" value="P:subtelomeric heterochromatin formation"/>
    <property type="evidence" value="ECO:0007669"/>
    <property type="project" value="EnsemblFungi"/>
</dbReference>
<dbReference type="GO" id="GO:0010997">
    <property type="term" value="F:anaphase-promoting complex binding"/>
    <property type="evidence" value="ECO:0007669"/>
    <property type="project" value="TreeGrafter"/>
</dbReference>
<protein>
    <recommendedName>
        <fullName evidence="6">DNA replication checkpoint mediator MRC1 domain-containing protein</fullName>
    </recommendedName>
</protein>
<feature type="domain" description="DNA replication checkpoint mediator MRC1" evidence="6">
    <location>
        <begin position="672"/>
        <end position="812"/>
    </location>
</feature>
<feature type="compositionally biased region" description="Basic and acidic residues" evidence="5">
    <location>
        <begin position="545"/>
        <end position="557"/>
    </location>
</feature>
<evidence type="ECO:0000256" key="4">
    <source>
        <dbReference type="SAM" id="Coils"/>
    </source>
</evidence>
<gene>
    <name evidence="7" type="primary">NCAS0B09110</name>
    <name evidence="7" type="ordered locus">NCAS_0B09110</name>
</gene>
<proteinExistence type="predicted"/>
<reference evidence="7 8" key="1">
    <citation type="journal article" date="2011" name="Proc. Natl. Acad. Sci. U.S.A.">
        <title>Evolutionary erosion of yeast sex chromosomes by mating-type switching accidents.</title>
        <authorList>
            <person name="Gordon J.L."/>
            <person name="Armisen D."/>
            <person name="Proux-Wera E."/>
            <person name="Oheigeartaigh S.S."/>
            <person name="Byrne K.P."/>
            <person name="Wolfe K.H."/>
        </authorList>
    </citation>
    <scope>NUCLEOTIDE SEQUENCE [LARGE SCALE GENOMIC DNA]</scope>
    <source>
        <strain evidence="8">ATCC 76901 / BCRC 22586 / CBS 4309 / NBRC 1992 / NRRL Y-12630</strain>
    </source>
</reference>
<dbReference type="EMBL" id="HE576753">
    <property type="protein sequence ID" value="CCC68995.1"/>
    <property type="molecule type" value="Genomic_DNA"/>
</dbReference>
<name>G0VAW7_NAUCA</name>
<keyword evidence="8" id="KW-1185">Reference proteome</keyword>
<feature type="compositionally biased region" description="Polar residues" evidence="5">
    <location>
        <begin position="518"/>
        <end position="527"/>
    </location>
</feature>
<dbReference type="InParanoid" id="G0VAW7"/>
<dbReference type="KEGG" id="ncs:NCAS_0B09110"/>
<evidence type="ECO:0000313" key="8">
    <source>
        <dbReference type="Proteomes" id="UP000001640"/>
    </source>
</evidence>
<dbReference type="GO" id="GO:0071470">
    <property type="term" value="P:cellular response to osmotic stress"/>
    <property type="evidence" value="ECO:0007669"/>
    <property type="project" value="EnsemblFungi"/>
</dbReference>
<dbReference type="InterPro" id="IPR024146">
    <property type="entry name" value="Claspin"/>
</dbReference>
<dbReference type="InterPro" id="IPR018564">
    <property type="entry name" value="Repl_chkpnt_MRC1_dom"/>
</dbReference>
<dbReference type="HOGENOM" id="CLU_007004_0_0_1"/>
<dbReference type="GO" id="GO:0031298">
    <property type="term" value="C:replication fork protection complex"/>
    <property type="evidence" value="ECO:0007669"/>
    <property type="project" value="EnsemblFungi"/>
</dbReference>
<dbReference type="GO" id="GO:0033314">
    <property type="term" value="P:mitotic DNA replication checkpoint signaling"/>
    <property type="evidence" value="ECO:0007669"/>
    <property type="project" value="TreeGrafter"/>
</dbReference>
<evidence type="ECO:0000259" key="6">
    <source>
        <dbReference type="Pfam" id="PF09444"/>
    </source>
</evidence>
<dbReference type="RefSeq" id="XP_003675364.1">
    <property type="nucleotide sequence ID" value="XM_003675316.1"/>
</dbReference>
<organism evidence="7 8">
    <name type="scientific">Naumovozyma castellii</name>
    <name type="common">Yeast</name>
    <name type="synonym">Saccharomyces castellii</name>
    <dbReference type="NCBI Taxonomy" id="27288"/>
    <lineage>
        <taxon>Eukaryota</taxon>
        <taxon>Fungi</taxon>
        <taxon>Dikarya</taxon>
        <taxon>Ascomycota</taxon>
        <taxon>Saccharomycotina</taxon>
        <taxon>Saccharomycetes</taxon>
        <taxon>Saccharomycetales</taxon>
        <taxon>Saccharomycetaceae</taxon>
        <taxon>Naumovozyma</taxon>
    </lineage>
</organism>
<evidence type="ECO:0000256" key="1">
    <source>
        <dbReference type="ARBA" id="ARBA00004123"/>
    </source>
</evidence>
<dbReference type="GO" id="GO:0007095">
    <property type="term" value="P:mitotic G2 DNA damage checkpoint signaling"/>
    <property type="evidence" value="ECO:0007669"/>
    <property type="project" value="TreeGrafter"/>
</dbReference>
<dbReference type="GeneID" id="96902550"/>
<feature type="compositionally biased region" description="Basic and acidic residues" evidence="5">
    <location>
        <begin position="633"/>
        <end position="644"/>
    </location>
</feature>
<feature type="coiled-coil region" evidence="4">
    <location>
        <begin position="74"/>
        <end position="108"/>
    </location>
</feature>
<feature type="region of interest" description="Disordered" evidence="5">
    <location>
        <begin position="507"/>
        <end position="644"/>
    </location>
</feature>
<feature type="compositionally biased region" description="Acidic residues" evidence="5">
    <location>
        <begin position="528"/>
        <end position="537"/>
    </location>
</feature>
<keyword evidence="3" id="KW-0539">Nucleus</keyword>
<dbReference type="GO" id="GO:0033262">
    <property type="term" value="P:regulation of nuclear cell cycle DNA replication"/>
    <property type="evidence" value="ECO:0007669"/>
    <property type="project" value="EnsemblFungi"/>
</dbReference>
<evidence type="ECO:0000256" key="5">
    <source>
        <dbReference type="SAM" id="MobiDB-lite"/>
    </source>
</evidence>
<dbReference type="GO" id="GO:0006281">
    <property type="term" value="P:DNA repair"/>
    <property type="evidence" value="ECO:0007669"/>
    <property type="project" value="EnsemblFungi"/>
</dbReference>
<dbReference type="Proteomes" id="UP000001640">
    <property type="component" value="Chromosome 2"/>
</dbReference>
<dbReference type="STRING" id="1064592.G0VAW7"/>
<evidence type="ECO:0000256" key="3">
    <source>
        <dbReference type="ARBA" id="ARBA00023242"/>
    </source>
</evidence>
<feature type="region of interest" description="Disordered" evidence="5">
    <location>
        <begin position="981"/>
        <end position="1020"/>
    </location>
</feature>
<keyword evidence="4" id="KW-0175">Coiled coil</keyword>
<dbReference type="Pfam" id="PF09444">
    <property type="entry name" value="MRC1"/>
    <property type="match status" value="1"/>
</dbReference>
<dbReference type="GO" id="GO:0007064">
    <property type="term" value="P:mitotic sister chromatid cohesion"/>
    <property type="evidence" value="ECO:0007669"/>
    <property type="project" value="EnsemblFungi"/>
</dbReference>
<sequence>MESIFEEFSLPKKQRKTTYKKIHEEPNNDEEALTEAVDVMAPPVIGNGFIFGNALIDKIRNRLDGKENKEDTPVPTQTQMIDNLYKDAEELEEETIEYEKEAINKEQEVVQTQLIAKEKEEIENIKNPSDAYLQETQPIEEKSFLLGTNKELETQETQVINPVLSESQPSENRSSNEKIPFTFTQKIQDFVETVENYSTDLSLSKDETITINLPNHATDNSTSKRAHRISQELQRTMTDMDTQVINNTNLDVIEATMADLPNLNEPQSTVADIPSTGLKIHEIQKELERERNSKELKEYKKPSKEIKVIPIKFSKTSLLDGFDNSSSDDELEVQKDMKITRTKEKPESSIKPKIKPKKLTGLNTYENKLKKKLLEKKHIQLDSDSDNDSDIAKRFPISRTSKATLLNLKARLSKKKPVKSNKSTNTSLDVLFQNLKQASRKQILDHQRELVENRGFKLEDIEKEKEIVENLLEEEIKRNKRIRMREKQKEKSLSENEDADFDLSANELEDEEEDGVNDSDNIANSQISDEEDEDSDSVLDNGNHVADEEGDANREADNSSISSKNEISDEDEDSIFQLTRKEKHPVRIIQESDDENEINKINTIDLGVYGGNLDNPNPLSSQTEPNEDDEDEKSTYENKEITEEERHALILAEKKRIQLIEKKNAARTKEMKKKGVNKLFEMEAEESEDEWHGIGGADGEVSDEYDSEVEKMIDDYSKSNFNPDEIRQMLALENKEMDLNMITKILYDIKNGGFRKRRRGGLDLELSDDDEDDEELREYHKRKRELMKKRMLEIGDDKKLIKNPKSKAFFESMVEDIVDEKNAFGDIESIEKSSTELDTQEEKEQDVTPGVDKKKNVISEEFVQKTLSFLRSGRDLEEFNIEEDLAKEQHGENVEDLFSLKQRSTIKEFRNPSQTNTIDLINNVENVESSPLGGFKPPSVIKSFSSRTDINEKFKDGNKTVTISKVYKTVGSSKASITYLGKSRKLMPPKKNKNREKIGSKIKPTRSSLFSSHDESFENS</sequence>